<dbReference type="EMBL" id="QCYY01003436">
    <property type="protein sequence ID" value="ROT63476.1"/>
    <property type="molecule type" value="Genomic_DNA"/>
</dbReference>
<dbReference type="InterPro" id="IPR001102">
    <property type="entry name" value="Transglutaminase_N"/>
</dbReference>
<comment type="caution">
    <text evidence="3">The sequence shown here is derived from an EMBL/GenBank/DDBJ whole genome shotgun (WGS) entry which is preliminary data.</text>
</comment>
<dbReference type="GO" id="GO:0003810">
    <property type="term" value="F:protein-glutamine gamma-glutamyltransferase activity"/>
    <property type="evidence" value="ECO:0007669"/>
    <property type="project" value="TreeGrafter"/>
</dbReference>
<keyword evidence="4" id="KW-1185">Reference proteome</keyword>
<dbReference type="AlphaFoldDB" id="A0A3R7LUP2"/>
<organism evidence="3 4">
    <name type="scientific">Penaeus vannamei</name>
    <name type="common">Whiteleg shrimp</name>
    <name type="synonym">Litopenaeus vannamei</name>
    <dbReference type="NCBI Taxonomy" id="6689"/>
    <lineage>
        <taxon>Eukaryota</taxon>
        <taxon>Metazoa</taxon>
        <taxon>Ecdysozoa</taxon>
        <taxon>Arthropoda</taxon>
        <taxon>Crustacea</taxon>
        <taxon>Multicrustacea</taxon>
        <taxon>Malacostraca</taxon>
        <taxon>Eumalacostraca</taxon>
        <taxon>Eucarida</taxon>
        <taxon>Decapoda</taxon>
        <taxon>Dendrobranchiata</taxon>
        <taxon>Penaeoidea</taxon>
        <taxon>Penaeidae</taxon>
        <taxon>Penaeus</taxon>
    </lineage>
</organism>
<gene>
    <name evidence="3" type="ORF">C7M84_018634</name>
</gene>
<evidence type="ECO:0000259" key="2">
    <source>
        <dbReference type="Pfam" id="PF00868"/>
    </source>
</evidence>
<evidence type="ECO:0000313" key="3">
    <source>
        <dbReference type="EMBL" id="ROT63476.1"/>
    </source>
</evidence>
<dbReference type="PANTHER" id="PTHR11590">
    <property type="entry name" value="PROTEIN-GLUTAMINE GAMMA-GLUTAMYLTRANSFERASE"/>
    <property type="match status" value="1"/>
</dbReference>
<dbReference type="InterPro" id="IPR014756">
    <property type="entry name" value="Ig_E-set"/>
</dbReference>
<proteinExistence type="inferred from homology"/>
<evidence type="ECO:0000256" key="1">
    <source>
        <dbReference type="ARBA" id="ARBA00005968"/>
    </source>
</evidence>
<dbReference type="SUPFAM" id="SSF81296">
    <property type="entry name" value="E set domains"/>
    <property type="match status" value="1"/>
</dbReference>
<evidence type="ECO:0000313" key="4">
    <source>
        <dbReference type="Proteomes" id="UP000283509"/>
    </source>
</evidence>
<reference evidence="3 4" key="1">
    <citation type="submission" date="2018-04" db="EMBL/GenBank/DDBJ databases">
        <authorList>
            <person name="Zhang X."/>
            <person name="Yuan J."/>
            <person name="Li F."/>
            <person name="Xiang J."/>
        </authorList>
    </citation>
    <scope>NUCLEOTIDE SEQUENCE [LARGE SCALE GENOMIC DNA]</scope>
    <source>
        <tissue evidence="3">Muscle</tissue>
    </source>
</reference>
<comment type="similarity">
    <text evidence="1">Belongs to the transglutaminase superfamily. Transglutaminase family.</text>
</comment>
<dbReference type="PANTHER" id="PTHR11590:SF40">
    <property type="entry name" value="HEMOCYTE PROTEIN-GLUTAMINE GAMMA-GLUTAMYLTRANSFERASE-LIKE PROTEIN"/>
    <property type="match status" value="1"/>
</dbReference>
<protein>
    <submittedName>
        <fullName evidence="3">Putative hemocyte protein-glutamine gamma-glutamyltransferase</fullName>
    </submittedName>
</protein>
<accession>A0A3R7LUP2</accession>
<sequence>MSRHHNSIYWKGNEVETEKPPYANKVCGTKWYIKDNAKNHKTIKYDLVHDETEPKPVLRRGQTFTLALSFKEDFDVKKDRVILDFKFGNKPLIQKGTRAVIPVLSDESTKTKDWASWIDSRSNGRHLILQVHIPACAMVGIWRLEVRCGLQDTTQGHGQNVYTDETDCYVLFNPWCLGNHSPACVVPCT</sequence>
<dbReference type="Proteomes" id="UP000283509">
    <property type="component" value="Unassembled WGS sequence"/>
</dbReference>
<dbReference type="Pfam" id="PF00868">
    <property type="entry name" value="Transglut_N"/>
    <property type="match status" value="1"/>
</dbReference>
<name>A0A3R7LUP2_PENVA</name>
<dbReference type="OrthoDB" id="6353348at2759"/>
<feature type="domain" description="Transglutaminase N-terminal" evidence="2">
    <location>
        <begin position="30"/>
        <end position="147"/>
    </location>
</feature>
<dbReference type="InterPro" id="IPR050779">
    <property type="entry name" value="Transglutaminase"/>
</dbReference>
<reference evidence="3 4" key="2">
    <citation type="submission" date="2019-01" db="EMBL/GenBank/DDBJ databases">
        <title>The decoding of complex shrimp genome reveals the adaptation for benthos swimmer, frequently molting mechanism and breeding impact on genome.</title>
        <authorList>
            <person name="Sun Y."/>
            <person name="Gao Y."/>
            <person name="Yu Y."/>
        </authorList>
    </citation>
    <scope>NUCLEOTIDE SEQUENCE [LARGE SCALE GENOMIC DNA]</scope>
    <source>
        <tissue evidence="3">Muscle</tissue>
    </source>
</reference>
<keyword evidence="3" id="KW-0808">Transferase</keyword>
<dbReference type="InterPro" id="IPR013783">
    <property type="entry name" value="Ig-like_fold"/>
</dbReference>
<dbReference type="Gene3D" id="2.60.40.10">
    <property type="entry name" value="Immunoglobulins"/>
    <property type="match status" value="1"/>
</dbReference>